<dbReference type="AlphaFoldDB" id="A0A0U1Q165"/>
<evidence type="ECO:0000313" key="1">
    <source>
        <dbReference type="EMBL" id="KKW68486.1"/>
    </source>
</evidence>
<comment type="caution">
    <text evidence="1">The sequence shown here is derived from an EMBL/GenBank/DDBJ whole genome shotgun (WGS) entry which is preliminary data.</text>
</comment>
<organism evidence="1 2">
    <name type="scientific">Lampropedia cohaerens</name>
    <dbReference type="NCBI Taxonomy" id="1610491"/>
    <lineage>
        <taxon>Bacteria</taxon>
        <taxon>Pseudomonadati</taxon>
        <taxon>Pseudomonadota</taxon>
        <taxon>Betaproteobacteria</taxon>
        <taxon>Burkholderiales</taxon>
        <taxon>Comamonadaceae</taxon>
        <taxon>Lampropedia</taxon>
    </lineage>
</organism>
<reference evidence="1 2" key="1">
    <citation type="submission" date="2015-05" db="EMBL/GenBank/DDBJ databases">
        <title>Draft genome sequence of Lampropedia sp. CT6, isolated from the microbial mat of a hot water spring, located at Manikaran, India.</title>
        <authorList>
            <person name="Tripathi C."/>
            <person name="Rani P."/>
            <person name="Mahato N.K."/>
            <person name="Lal R."/>
        </authorList>
    </citation>
    <scope>NUCLEOTIDE SEQUENCE [LARGE SCALE GENOMIC DNA]</scope>
    <source>
        <strain evidence="1 2">CT6</strain>
    </source>
</reference>
<dbReference type="EMBL" id="LBNQ01000019">
    <property type="protein sequence ID" value="KKW68486.1"/>
    <property type="molecule type" value="Genomic_DNA"/>
</dbReference>
<protein>
    <submittedName>
        <fullName evidence="1">Uncharacterized protein</fullName>
    </submittedName>
</protein>
<gene>
    <name evidence="1" type="ORF">AAV94_05165</name>
</gene>
<keyword evidence="2" id="KW-1185">Reference proteome</keyword>
<dbReference type="Proteomes" id="UP000050580">
    <property type="component" value="Unassembled WGS sequence"/>
</dbReference>
<name>A0A0U1Q165_9BURK</name>
<accession>A0A0U1Q165</accession>
<sequence length="74" mass="7731">MAQAPTGARHLVHGEAAQAGAMTASAAERGTATHSLGRRCQACSCENMRRRRCQSMRNGAPDGIASGLGFPQTF</sequence>
<evidence type="ECO:0000313" key="2">
    <source>
        <dbReference type="Proteomes" id="UP000050580"/>
    </source>
</evidence>
<proteinExistence type="predicted"/>
<dbReference type="STRING" id="1610491.AAV94_05165"/>